<dbReference type="Proteomes" id="UP000050525">
    <property type="component" value="Unassembled WGS sequence"/>
</dbReference>
<feature type="region of interest" description="Disordered" evidence="1">
    <location>
        <begin position="1"/>
        <end position="28"/>
    </location>
</feature>
<comment type="caution">
    <text evidence="2">The sequence shown here is derived from an EMBL/GenBank/DDBJ whole genome shotgun (WGS) entry which is preliminary data.</text>
</comment>
<proteinExistence type="predicted"/>
<evidence type="ECO:0000313" key="2">
    <source>
        <dbReference type="EMBL" id="KYO25117.1"/>
    </source>
</evidence>
<dbReference type="EMBL" id="AKHW03005917">
    <property type="protein sequence ID" value="KYO25117.1"/>
    <property type="molecule type" value="Genomic_DNA"/>
</dbReference>
<evidence type="ECO:0000256" key="1">
    <source>
        <dbReference type="SAM" id="MobiDB-lite"/>
    </source>
</evidence>
<dbReference type="AlphaFoldDB" id="A0A151MKR9"/>
<evidence type="ECO:0000313" key="3">
    <source>
        <dbReference type="Proteomes" id="UP000050525"/>
    </source>
</evidence>
<gene>
    <name evidence="2" type="ORF">Y1Q_0001755</name>
</gene>
<accession>A0A151MKR9</accession>
<sequence>MADRNPGTEAAEGPSWDASVAHSSQGGCHSCSTVIRSLPLFCHPGLLRLSSSSGEALHYSFLLLKITTPKNLHCLQWATNITNHSPLPKGNQVFGQRILMLHAPKQSGRFHLI</sequence>
<keyword evidence="3" id="KW-1185">Reference proteome</keyword>
<reference evidence="2 3" key="1">
    <citation type="journal article" date="2012" name="Genome Biol.">
        <title>Sequencing three crocodilian genomes to illuminate the evolution of archosaurs and amniotes.</title>
        <authorList>
            <person name="St John J.A."/>
            <person name="Braun E.L."/>
            <person name="Isberg S.R."/>
            <person name="Miles L.G."/>
            <person name="Chong A.Y."/>
            <person name="Gongora J."/>
            <person name="Dalzell P."/>
            <person name="Moran C."/>
            <person name="Bed'hom B."/>
            <person name="Abzhanov A."/>
            <person name="Burgess S.C."/>
            <person name="Cooksey A.M."/>
            <person name="Castoe T.A."/>
            <person name="Crawford N.G."/>
            <person name="Densmore L.D."/>
            <person name="Drew J.C."/>
            <person name="Edwards S.V."/>
            <person name="Faircloth B.C."/>
            <person name="Fujita M.K."/>
            <person name="Greenwold M.J."/>
            <person name="Hoffmann F.G."/>
            <person name="Howard J.M."/>
            <person name="Iguchi T."/>
            <person name="Janes D.E."/>
            <person name="Khan S.Y."/>
            <person name="Kohno S."/>
            <person name="de Koning A.J."/>
            <person name="Lance S.L."/>
            <person name="McCarthy F.M."/>
            <person name="McCormack J.E."/>
            <person name="Merchant M.E."/>
            <person name="Peterson D.G."/>
            <person name="Pollock D.D."/>
            <person name="Pourmand N."/>
            <person name="Raney B.J."/>
            <person name="Roessler K.A."/>
            <person name="Sanford J.R."/>
            <person name="Sawyer R.H."/>
            <person name="Schmidt C.J."/>
            <person name="Triplett E.W."/>
            <person name="Tuberville T.D."/>
            <person name="Venegas-Anaya M."/>
            <person name="Howard J.T."/>
            <person name="Jarvis E.D."/>
            <person name="Guillette L.J.Jr."/>
            <person name="Glenn T.C."/>
            <person name="Green R.E."/>
            <person name="Ray D.A."/>
        </authorList>
    </citation>
    <scope>NUCLEOTIDE SEQUENCE [LARGE SCALE GENOMIC DNA]</scope>
    <source>
        <strain evidence="2">KSC_2009_1</strain>
    </source>
</reference>
<protein>
    <submittedName>
        <fullName evidence="2">Uncharacterized protein</fullName>
    </submittedName>
</protein>
<name>A0A151MKR9_ALLMI</name>
<organism evidence="2 3">
    <name type="scientific">Alligator mississippiensis</name>
    <name type="common">American alligator</name>
    <dbReference type="NCBI Taxonomy" id="8496"/>
    <lineage>
        <taxon>Eukaryota</taxon>
        <taxon>Metazoa</taxon>
        <taxon>Chordata</taxon>
        <taxon>Craniata</taxon>
        <taxon>Vertebrata</taxon>
        <taxon>Euteleostomi</taxon>
        <taxon>Archelosauria</taxon>
        <taxon>Archosauria</taxon>
        <taxon>Crocodylia</taxon>
        <taxon>Alligatoridae</taxon>
        <taxon>Alligatorinae</taxon>
        <taxon>Alligator</taxon>
    </lineage>
</organism>